<dbReference type="PANTHER" id="PTHR30576">
    <property type="entry name" value="COLANIC BIOSYNTHESIS UDP-GLUCOSE LIPID CARRIER TRANSFERASE"/>
    <property type="match status" value="1"/>
</dbReference>
<name>A0A380KCA7_9STRE</name>
<feature type="domain" description="Bacterial sugar transferase" evidence="3">
    <location>
        <begin position="2"/>
        <end position="192"/>
    </location>
</feature>
<dbReference type="EMBL" id="UHFN01000007">
    <property type="protein sequence ID" value="SUN62259.1"/>
    <property type="molecule type" value="Genomic_DNA"/>
</dbReference>
<reference evidence="4 5" key="1">
    <citation type="submission" date="2018-06" db="EMBL/GenBank/DDBJ databases">
        <authorList>
            <consortium name="Pathogen Informatics"/>
            <person name="Doyle S."/>
        </authorList>
    </citation>
    <scope>NUCLEOTIDE SEQUENCE [LARGE SCALE GENOMIC DNA]</scope>
    <source>
        <strain evidence="4 5">NCTC12224</strain>
    </source>
</reference>
<dbReference type="AlphaFoldDB" id="A0A380KCA7"/>
<keyword evidence="4" id="KW-0808">Transferase</keyword>
<evidence type="ECO:0000256" key="1">
    <source>
        <dbReference type="ARBA" id="ARBA00006464"/>
    </source>
</evidence>
<keyword evidence="2" id="KW-1133">Transmembrane helix</keyword>
<gene>
    <name evidence="4" type="primary">cpsE</name>
    <name evidence="4" type="ORF">NCTC12224_01778</name>
</gene>
<evidence type="ECO:0000313" key="4">
    <source>
        <dbReference type="EMBL" id="SUN62259.1"/>
    </source>
</evidence>
<dbReference type="EC" id="2.7.8.-" evidence="4"/>
<evidence type="ECO:0000313" key="5">
    <source>
        <dbReference type="Proteomes" id="UP000254924"/>
    </source>
</evidence>
<dbReference type="InterPro" id="IPR003362">
    <property type="entry name" value="Bact_transf"/>
</dbReference>
<protein>
    <submittedName>
        <fullName evidence="4">Glycosyl transferase family protein</fullName>
        <ecNumber evidence="4">2.7.8.-</ecNumber>
    </submittedName>
</protein>
<organism evidence="4 5">
    <name type="scientific">Streptococcus hyointestinalis</name>
    <dbReference type="NCBI Taxonomy" id="1337"/>
    <lineage>
        <taxon>Bacteria</taxon>
        <taxon>Bacillati</taxon>
        <taxon>Bacillota</taxon>
        <taxon>Bacilli</taxon>
        <taxon>Lactobacillales</taxon>
        <taxon>Streptococcaceae</taxon>
        <taxon>Streptococcus</taxon>
    </lineage>
</organism>
<evidence type="ECO:0000256" key="2">
    <source>
        <dbReference type="SAM" id="Phobius"/>
    </source>
</evidence>
<keyword evidence="5" id="KW-1185">Reference proteome</keyword>
<keyword evidence="2" id="KW-0472">Membrane</keyword>
<dbReference type="Proteomes" id="UP000254924">
    <property type="component" value="Unassembled WGS sequence"/>
</dbReference>
<proteinExistence type="inferred from homology"/>
<comment type="similarity">
    <text evidence="1">Belongs to the bacterial sugar transferase family.</text>
</comment>
<accession>A0A380KCA7</accession>
<sequence>MKNVIDRTLALSLFLMLVVIPVIPITMLAIFIEDPGNVFFTQDRVGKNGKTFRIIKFRSMYKDADKRIKAQIANGTTDALNFKQDASSMVTKVGAFIRKTSIDELPQLLNIIKGDMSIVGPRPLQALEVEVYCTTEQHKEIMTKRLSLKPGLLCDWQITPQKDQMPFDERMLLDCSYVDKQSLTADVSLIAKGCEPPLPTHTLRGRGFLGRVQTY</sequence>
<keyword evidence="2" id="KW-0812">Transmembrane</keyword>
<dbReference type="OrthoDB" id="9808602at2"/>
<dbReference type="Pfam" id="PF02397">
    <property type="entry name" value="Bac_transf"/>
    <property type="match status" value="1"/>
</dbReference>
<evidence type="ECO:0000259" key="3">
    <source>
        <dbReference type="Pfam" id="PF02397"/>
    </source>
</evidence>
<dbReference type="PANTHER" id="PTHR30576:SF10">
    <property type="entry name" value="SLL5057 PROTEIN"/>
    <property type="match status" value="1"/>
</dbReference>
<dbReference type="GO" id="GO:0016780">
    <property type="term" value="F:phosphotransferase activity, for other substituted phosphate groups"/>
    <property type="evidence" value="ECO:0007669"/>
    <property type="project" value="TreeGrafter"/>
</dbReference>
<feature type="transmembrane region" description="Helical" evidence="2">
    <location>
        <begin position="12"/>
        <end position="32"/>
    </location>
</feature>